<reference evidence="1" key="1">
    <citation type="submission" date="2022-07" db="EMBL/GenBank/DDBJ databases">
        <title>Chromosome-level genome of Muraenolepis orangiensis.</title>
        <authorList>
            <person name="Kim J."/>
        </authorList>
    </citation>
    <scope>NUCLEOTIDE SEQUENCE</scope>
    <source>
        <strain evidence="1">KU_S4_2022</strain>
        <tissue evidence="1">Muscle</tissue>
    </source>
</reference>
<gene>
    <name evidence="1" type="ORF">NHX12_020648</name>
</gene>
<keyword evidence="2" id="KW-1185">Reference proteome</keyword>
<name>A0A9Q0IT82_9TELE</name>
<sequence>MGAIASNSFQPECGAAPYVAQCSQCNCCLGVKLPTHRDEAPCVPAVPYRGCSETRCYEPQRPGLRAAETRCYEPQRPGLRAAETRCYEPQRPGLRAAETGTEVPSCCVAAEQLLLCVC</sequence>
<dbReference type="Proteomes" id="UP001148018">
    <property type="component" value="Unassembled WGS sequence"/>
</dbReference>
<proteinExistence type="predicted"/>
<dbReference type="EMBL" id="JANIIK010000036">
    <property type="protein sequence ID" value="KAJ3612372.1"/>
    <property type="molecule type" value="Genomic_DNA"/>
</dbReference>
<accession>A0A9Q0IT82</accession>
<evidence type="ECO:0000313" key="1">
    <source>
        <dbReference type="EMBL" id="KAJ3612372.1"/>
    </source>
</evidence>
<dbReference type="AlphaFoldDB" id="A0A9Q0IT82"/>
<organism evidence="1 2">
    <name type="scientific">Muraenolepis orangiensis</name>
    <name type="common">Patagonian moray cod</name>
    <dbReference type="NCBI Taxonomy" id="630683"/>
    <lineage>
        <taxon>Eukaryota</taxon>
        <taxon>Metazoa</taxon>
        <taxon>Chordata</taxon>
        <taxon>Craniata</taxon>
        <taxon>Vertebrata</taxon>
        <taxon>Euteleostomi</taxon>
        <taxon>Actinopterygii</taxon>
        <taxon>Neopterygii</taxon>
        <taxon>Teleostei</taxon>
        <taxon>Neoteleostei</taxon>
        <taxon>Acanthomorphata</taxon>
        <taxon>Zeiogadaria</taxon>
        <taxon>Gadariae</taxon>
        <taxon>Gadiformes</taxon>
        <taxon>Muraenolepidoidei</taxon>
        <taxon>Muraenolepididae</taxon>
        <taxon>Muraenolepis</taxon>
    </lineage>
</organism>
<evidence type="ECO:0000313" key="2">
    <source>
        <dbReference type="Proteomes" id="UP001148018"/>
    </source>
</evidence>
<protein>
    <submittedName>
        <fullName evidence="1">Uncharacterized protein</fullName>
    </submittedName>
</protein>
<comment type="caution">
    <text evidence="1">The sequence shown here is derived from an EMBL/GenBank/DDBJ whole genome shotgun (WGS) entry which is preliminary data.</text>
</comment>